<dbReference type="Pfam" id="PF07603">
    <property type="entry name" value="Lcl_C"/>
    <property type="match status" value="1"/>
</dbReference>
<dbReference type="AlphaFoldDB" id="A0A8X8GKB4"/>
<feature type="signal peptide" evidence="1">
    <location>
        <begin position="1"/>
        <end position="35"/>
    </location>
</feature>
<gene>
    <name evidence="3" type="ORF">KW868_19965</name>
</gene>
<sequence length="227" mass="26285">MNIFNQFKLCIEQRKSLIPASLLLIFSTSAMSVYAEMDEQLSKSGQWRDPATGLIWMRCSIGQSWTGSTCKGDPLEFKNWEDAQDYLDQMNKNGGFEGKNNWRVPKIKELITIRKCSTGWRKIGQIQLPEQERRQYGQDHELEMKKLPYGQKVPKRCTDDSTSPTLDTHIFPNTPSNGKYWSSSLSPWKPIGYKYKAWHVDFKTGFFARTINYTDDGSFSRAVRNSR</sequence>
<dbReference type="EMBL" id="JAHWXT010000009">
    <property type="protein sequence ID" value="MCF0266733.1"/>
    <property type="molecule type" value="Genomic_DNA"/>
</dbReference>
<dbReference type="PANTHER" id="PTHR35812">
    <property type="entry name" value="LIPOPROTEIN"/>
    <property type="match status" value="1"/>
</dbReference>
<feature type="domain" description="Lcl C-terminal" evidence="2">
    <location>
        <begin position="48"/>
        <end position="224"/>
    </location>
</feature>
<name>A0A8X8GKB4_ACIGI</name>
<accession>A0A8X8GKB4</accession>
<feature type="chain" id="PRO_5036490300" evidence="1">
    <location>
        <begin position="36"/>
        <end position="227"/>
    </location>
</feature>
<evidence type="ECO:0000313" key="3">
    <source>
        <dbReference type="EMBL" id="MCF0266733.1"/>
    </source>
</evidence>
<evidence type="ECO:0000259" key="2">
    <source>
        <dbReference type="Pfam" id="PF07603"/>
    </source>
</evidence>
<evidence type="ECO:0000256" key="1">
    <source>
        <dbReference type="SAM" id="SignalP"/>
    </source>
</evidence>
<organism evidence="3 4">
    <name type="scientific">Acinetobacter guillouiae</name>
    <name type="common">Acinetobacter genomosp. 11</name>
    <dbReference type="NCBI Taxonomy" id="106649"/>
    <lineage>
        <taxon>Bacteria</taxon>
        <taxon>Pseudomonadati</taxon>
        <taxon>Pseudomonadota</taxon>
        <taxon>Gammaproteobacteria</taxon>
        <taxon>Moraxellales</taxon>
        <taxon>Moraxellaceae</taxon>
        <taxon>Acinetobacter</taxon>
    </lineage>
</organism>
<keyword evidence="1" id="KW-0732">Signal</keyword>
<proteinExistence type="predicted"/>
<reference evidence="3" key="1">
    <citation type="submission" date="2021-07" db="EMBL/GenBank/DDBJ databases">
        <authorList>
            <person name="Fernandez M."/>
            <person name="Pereira P."/>
            <person name="Torres Tejerizo G.A."/>
            <person name="Gonzalez P."/>
            <person name="Agostini E."/>
        </authorList>
    </citation>
    <scope>NUCLEOTIDE SEQUENCE</scope>
    <source>
        <strain evidence="3">SFC 500-1A</strain>
    </source>
</reference>
<protein>
    <submittedName>
        <fullName evidence="3">DUF1566 domain-containing protein</fullName>
    </submittedName>
</protein>
<dbReference type="Proteomes" id="UP000887320">
    <property type="component" value="Unassembled WGS sequence"/>
</dbReference>
<comment type="caution">
    <text evidence="3">The sequence shown here is derived from an EMBL/GenBank/DDBJ whole genome shotgun (WGS) entry which is preliminary data.</text>
</comment>
<dbReference type="RefSeq" id="WP_234624219.1">
    <property type="nucleotide sequence ID" value="NZ_JAHWXT010000009.1"/>
</dbReference>
<dbReference type="InterPro" id="IPR011460">
    <property type="entry name" value="Lcl_C"/>
</dbReference>
<dbReference type="PANTHER" id="PTHR35812:SF1">
    <property type="entry name" value="LIPOPROTEIN"/>
    <property type="match status" value="1"/>
</dbReference>
<evidence type="ECO:0000313" key="4">
    <source>
        <dbReference type="Proteomes" id="UP000887320"/>
    </source>
</evidence>